<dbReference type="SMART" id="SM00895">
    <property type="entry name" value="FCD"/>
    <property type="match status" value="1"/>
</dbReference>
<evidence type="ECO:0000313" key="6">
    <source>
        <dbReference type="EMBL" id="PAE88237.1"/>
    </source>
</evidence>
<protein>
    <submittedName>
        <fullName evidence="6">GntR family transcriptional regulator</fullName>
    </submittedName>
</protein>
<evidence type="ECO:0000256" key="3">
    <source>
        <dbReference type="ARBA" id="ARBA00023163"/>
    </source>
</evidence>
<reference evidence="6 7" key="1">
    <citation type="submission" date="2017-07" db="EMBL/GenBank/DDBJ databases">
        <title>Isolation and whole genome analysis of endospore-forming bacteria from heroin.</title>
        <authorList>
            <person name="Kalinowski J."/>
            <person name="Ahrens B."/>
            <person name="Al-Dilaimi A."/>
            <person name="Winkler A."/>
            <person name="Wibberg D."/>
            <person name="Schleenbecker U."/>
            <person name="Ruckert C."/>
            <person name="Wolfel R."/>
            <person name="Grass G."/>
        </authorList>
    </citation>
    <scope>NUCLEOTIDE SEQUENCE [LARGE SCALE GENOMIC DNA]</scope>
    <source>
        <strain evidence="6 7">7539</strain>
    </source>
</reference>
<dbReference type="SUPFAM" id="SSF46785">
    <property type="entry name" value="Winged helix' DNA-binding domain"/>
    <property type="match status" value="1"/>
</dbReference>
<accession>A0A268NXK8</accession>
<dbReference type="InterPro" id="IPR000524">
    <property type="entry name" value="Tscrpt_reg_HTH_GntR"/>
</dbReference>
<organism evidence="6 7">
    <name type="scientific">Shouchella clausii</name>
    <name type="common">Alkalihalobacillus clausii</name>
    <dbReference type="NCBI Taxonomy" id="79880"/>
    <lineage>
        <taxon>Bacteria</taxon>
        <taxon>Bacillati</taxon>
        <taxon>Bacillota</taxon>
        <taxon>Bacilli</taxon>
        <taxon>Bacillales</taxon>
        <taxon>Bacillaceae</taxon>
        <taxon>Shouchella</taxon>
    </lineage>
</organism>
<dbReference type="EMBL" id="NPCC01000019">
    <property type="protein sequence ID" value="PAE88237.1"/>
    <property type="molecule type" value="Genomic_DNA"/>
</dbReference>
<keyword evidence="2" id="KW-0238">DNA-binding</keyword>
<dbReference type="InterPro" id="IPR036390">
    <property type="entry name" value="WH_DNA-bd_sf"/>
</dbReference>
<sequence length="221" mass="26037">MKEFVVERPIPYYEQFYHSIKKMIFTGHFKPGDRIVETQLAKEFNVSKSPIREAIRILEKEGLVIVDEKSRVIVYKPTQKDVEEVYFCRMALESFAVSEATKIASDEDIHELEKLLIRTDQAISSKKEEDRIISLNELFHSTIIDYTKNLRLKKQINDLKALIYYFRILNFQGDDRANVILEQHYQIFEFVQKRESEKAAKAMITHLELDLAHLIKVLPKT</sequence>
<dbReference type="Pfam" id="PF00392">
    <property type="entry name" value="GntR"/>
    <property type="match status" value="1"/>
</dbReference>
<dbReference type="Gene3D" id="1.20.120.530">
    <property type="entry name" value="GntR ligand-binding domain-like"/>
    <property type="match status" value="1"/>
</dbReference>
<proteinExistence type="predicted"/>
<dbReference type="Gene3D" id="1.10.10.10">
    <property type="entry name" value="Winged helix-like DNA-binding domain superfamily/Winged helix DNA-binding domain"/>
    <property type="match status" value="1"/>
</dbReference>
<dbReference type="SMART" id="SM00345">
    <property type="entry name" value="HTH_GNTR"/>
    <property type="match status" value="1"/>
</dbReference>
<dbReference type="AlphaFoldDB" id="A0A268NXK8"/>
<dbReference type="PRINTS" id="PR00035">
    <property type="entry name" value="HTHGNTR"/>
</dbReference>
<dbReference type="CDD" id="cd07377">
    <property type="entry name" value="WHTH_GntR"/>
    <property type="match status" value="1"/>
</dbReference>
<dbReference type="GO" id="GO:0004435">
    <property type="term" value="F:phosphatidylinositol-4,5-bisphosphate phospholipase C activity"/>
    <property type="evidence" value="ECO:0007669"/>
    <property type="project" value="InterPro"/>
</dbReference>
<dbReference type="GO" id="GO:0035556">
    <property type="term" value="P:intracellular signal transduction"/>
    <property type="evidence" value="ECO:0007669"/>
    <property type="project" value="InterPro"/>
</dbReference>
<dbReference type="InterPro" id="IPR008920">
    <property type="entry name" value="TF_FadR/GntR_C"/>
</dbReference>
<keyword evidence="1" id="KW-0805">Transcription regulation</keyword>
<dbReference type="PANTHER" id="PTHR43537">
    <property type="entry name" value="TRANSCRIPTIONAL REGULATOR, GNTR FAMILY"/>
    <property type="match status" value="1"/>
</dbReference>
<dbReference type="Pfam" id="PF07729">
    <property type="entry name" value="FCD"/>
    <property type="match status" value="1"/>
</dbReference>
<dbReference type="InterPro" id="IPR036388">
    <property type="entry name" value="WH-like_DNA-bd_sf"/>
</dbReference>
<gene>
    <name evidence="6" type="ORF">CHH72_14095</name>
</gene>
<evidence type="ECO:0000259" key="5">
    <source>
        <dbReference type="PROSITE" id="PS50949"/>
    </source>
</evidence>
<evidence type="ECO:0000313" key="7">
    <source>
        <dbReference type="Proteomes" id="UP000216207"/>
    </source>
</evidence>
<keyword evidence="3" id="KW-0804">Transcription</keyword>
<feature type="domain" description="HTH gntR-type" evidence="5">
    <location>
        <begin position="10"/>
        <end position="77"/>
    </location>
</feature>
<evidence type="ECO:0000256" key="2">
    <source>
        <dbReference type="ARBA" id="ARBA00023125"/>
    </source>
</evidence>
<dbReference type="SUPFAM" id="SSF48008">
    <property type="entry name" value="GntR ligand-binding domain-like"/>
    <property type="match status" value="1"/>
</dbReference>
<dbReference type="GO" id="GO:0003677">
    <property type="term" value="F:DNA binding"/>
    <property type="evidence" value="ECO:0007669"/>
    <property type="project" value="UniProtKB-KW"/>
</dbReference>
<dbReference type="InterPro" id="IPR001711">
    <property type="entry name" value="PLipase_C_Pinositol-sp_Y"/>
</dbReference>
<dbReference type="GO" id="GO:0003700">
    <property type="term" value="F:DNA-binding transcription factor activity"/>
    <property type="evidence" value="ECO:0007669"/>
    <property type="project" value="InterPro"/>
</dbReference>
<dbReference type="Proteomes" id="UP000216207">
    <property type="component" value="Unassembled WGS sequence"/>
</dbReference>
<dbReference type="PANTHER" id="PTHR43537:SF47">
    <property type="entry name" value="REGULATORY PROTEIN GNTR HTH"/>
    <property type="match status" value="1"/>
</dbReference>
<dbReference type="InterPro" id="IPR011711">
    <property type="entry name" value="GntR_C"/>
</dbReference>
<comment type="caution">
    <text evidence="6">The sequence shown here is derived from an EMBL/GenBank/DDBJ whole genome shotgun (WGS) entry which is preliminary data.</text>
</comment>
<evidence type="ECO:0000256" key="1">
    <source>
        <dbReference type="ARBA" id="ARBA00023015"/>
    </source>
</evidence>
<name>A0A268NXK8_SHOCL</name>
<dbReference type="GO" id="GO:0006629">
    <property type="term" value="P:lipid metabolic process"/>
    <property type="evidence" value="ECO:0007669"/>
    <property type="project" value="InterPro"/>
</dbReference>
<dbReference type="PROSITE" id="PS50008">
    <property type="entry name" value="PIPLC_Y_DOMAIN"/>
    <property type="match status" value="1"/>
</dbReference>
<feature type="domain" description="PI-PLC Y-box" evidence="4">
    <location>
        <begin position="159"/>
        <end position="220"/>
    </location>
</feature>
<dbReference type="RefSeq" id="WP_095326841.1">
    <property type="nucleotide sequence ID" value="NZ_NPCC01000019.1"/>
</dbReference>
<evidence type="ECO:0000259" key="4">
    <source>
        <dbReference type="PROSITE" id="PS50008"/>
    </source>
</evidence>
<dbReference type="PROSITE" id="PS50949">
    <property type="entry name" value="HTH_GNTR"/>
    <property type="match status" value="1"/>
</dbReference>